<dbReference type="Proteomes" id="UP000821853">
    <property type="component" value="Chromosome 10"/>
</dbReference>
<keyword evidence="2" id="KW-1185">Reference proteome</keyword>
<name>A0A9J6FE70_HAELO</name>
<comment type="caution">
    <text evidence="1">The sequence shown here is derived from an EMBL/GenBank/DDBJ whole genome shotgun (WGS) entry which is preliminary data.</text>
</comment>
<dbReference type="PANTHER" id="PTHR22955">
    <property type="entry name" value="RETROTRANSPOSON"/>
    <property type="match status" value="1"/>
</dbReference>
<dbReference type="Pfam" id="PF05380">
    <property type="entry name" value="Peptidase_A17"/>
    <property type="match status" value="1"/>
</dbReference>
<sequence length="153" mass="17749">MAYEAVAYLTLEGENGTKSTTLVSKQRVARCKEITLARLELMACLLAGRLCGYILEALKQQPSNIYLRTDSTTALYWIHEDVDRWKHFVRNRVTKIERLADKCVCRHYPGRENPAREIPAGQKRTVAEQSTVDLSRMHIGNEWFRKRYTMKSN</sequence>
<evidence type="ECO:0000313" key="1">
    <source>
        <dbReference type="EMBL" id="KAH9364542.1"/>
    </source>
</evidence>
<evidence type="ECO:0000313" key="2">
    <source>
        <dbReference type="Proteomes" id="UP000821853"/>
    </source>
</evidence>
<proteinExistence type="predicted"/>
<dbReference type="OrthoDB" id="8036689at2759"/>
<organism evidence="1 2">
    <name type="scientific">Haemaphysalis longicornis</name>
    <name type="common">Bush tick</name>
    <dbReference type="NCBI Taxonomy" id="44386"/>
    <lineage>
        <taxon>Eukaryota</taxon>
        <taxon>Metazoa</taxon>
        <taxon>Ecdysozoa</taxon>
        <taxon>Arthropoda</taxon>
        <taxon>Chelicerata</taxon>
        <taxon>Arachnida</taxon>
        <taxon>Acari</taxon>
        <taxon>Parasitiformes</taxon>
        <taxon>Ixodida</taxon>
        <taxon>Ixodoidea</taxon>
        <taxon>Ixodidae</taxon>
        <taxon>Haemaphysalinae</taxon>
        <taxon>Haemaphysalis</taxon>
    </lineage>
</organism>
<protein>
    <submittedName>
        <fullName evidence="1">Uncharacterized protein</fullName>
    </submittedName>
</protein>
<dbReference type="InterPro" id="IPR008042">
    <property type="entry name" value="Retrotrans_Pao"/>
</dbReference>
<accession>A0A9J6FE70</accession>
<reference evidence="1 2" key="1">
    <citation type="journal article" date="2020" name="Cell">
        <title>Large-Scale Comparative Analyses of Tick Genomes Elucidate Their Genetic Diversity and Vector Capacities.</title>
        <authorList>
            <consortium name="Tick Genome and Microbiome Consortium (TIGMIC)"/>
            <person name="Jia N."/>
            <person name="Wang J."/>
            <person name="Shi W."/>
            <person name="Du L."/>
            <person name="Sun Y."/>
            <person name="Zhan W."/>
            <person name="Jiang J.F."/>
            <person name="Wang Q."/>
            <person name="Zhang B."/>
            <person name="Ji P."/>
            <person name="Bell-Sakyi L."/>
            <person name="Cui X.M."/>
            <person name="Yuan T.T."/>
            <person name="Jiang B.G."/>
            <person name="Yang W.F."/>
            <person name="Lam T.T."/>
            <person name="Chang Q.C."/>
            <person name="Ding S.J."/>
            <person name="Wang X.J."/>
            <person name="Zhu J.G."/>
            <person name="Ruan X.D."/>
            <person name="Zhao L."/>
            <person name="Wei J.T."/>
            <person name="Ye R.Z."/>
            <person name="Que T.C."/>
            <person name="Du C.H."/>
            <person name="Zhou Y.H."/>
            <person name="Cheng J.X."/>
            <person name="Dai P.F."/>
            <person name="Guo W.B."/>
            <person name="Han X.H."/>
            <person name="Huang E.J."/>
            <person name="Li L.F."/>
            <person name="Wei W."/>
            <person name="Gao Y.C."/>
            <person name="Liu J.Z."/>
            <person name="Shao H.Z."/>
            <person name="Wang X."/>
            <person name="Wang C.C."/>
            <person name="Yang T.C."/>
            <person name="Huo Q.B."/>
            <person name="Li W."/>
            <person name="Chen H.Y."/>
            <person name="Chen S.E."/>
            <person name="Zhou L.G."/>
            <person name="Ni X.B."/>
            <person name="Tian J.H."/>
            <person name="Sheng Y."/>
            <person name="Liu T."/>
            <person name="Pan Y.S."/>
            <person name="Xia L.Y."/>
            <person name="Li J."/>
            <person name="Zhao F."/>
            <person name="Cao W.C."/>
        </authorList>
    </citation>
    <scope>NUCLEOTIDE SEQUENCE [LARGE SCALE GENOMIC DNA]</scope>
    <source>
        <strain evidence="1">HaeL-2018</strain>
    </source>
</reference>
<dbReference type="EMBL" id="JABSTR010000002">
    <property type="protein sequence ID" value="KAH9364542.1"/>
    <property type="molecule type" value="Genomic_DNA"/>
</dbReference>
<gene>
    <name evidence="1" type="ORF">HPB48_013607</name>
</gene>
<dbReference type="VEuPathDB" id="VectorBase:HLOH_049354"/>
<dbReference type="PANTHER" id="PTHR22955:SF66">
    <property type="entry name" value="INTEGRASE CATALYTIC DOMAIN-CONTAINING PROTEIN"/>
    <property type="match status" value="1"/>
</dbReference>
<dbReference type="OMA" id="MHIGNEW"/>
<dbReference type="AlphaFoldDB" id="A0A9J6FE70"/>